<dbReference type="PANTHER" id="PTHR30033:SF1">
    <property type="entry name" value="FLAGELLAR HOOK-ASSOCIATED PROTEIN 1"/>
    <property type="match status" value="1"/>
</dbReference>
<protein>
    <recommendedName>
        <fullName evidence="4">Flagellar hook-associated protein 1</fullName>
    </recommendedName>
</protein>
<keyword evidence="5" id="KW-0964">Secreted</keyword>
<evidence type="ECO:0000256" key="6">
    <source>
        <dbReference type="ARBA" id="ARBA00023143"/>
    </source>
</evidence>
<evidence type="ECO:0000256" key="3">
    <source>
        <dbReference type="ARBA" id="ARBA00009677"/>
    </source>
</evidence>
<dbReference type="Pfam" id="PF22638">
    <property type="entry name" value="FlgK_D1"/>
    <property type="match status" value="1"/>
</dbReference>
<dbReference type="AlphaFoldDB" id="A0A221MAP8"/>
<keyword evidence="11" id="KW-1185">Reference proteome</keyword>
<evidence type="ECO:0000256" key="4">
    <source>
        <dbReference type="ARBA" id="ARBA00016244"/>
    </source>
</evidence>
<evidence type="ECO:0000313" key="11">
    <source>
        <dbReference type="Proteomes" id="UP000204391"/>
    </source>
</evidence>
<evidence type="ECO:0000256" key="5">
    <source>
        <dbReference type="ARBA" id="ARBA00022525"/>
    </source>
</evidence>
<organism evidence="10 11">
    <name type="scientific">Virgibacillus necropolis</name>
    <dbReference type="NCBI Taxonomy" id="163877"/>
    <lineage>
        <taxon>Bacteria</taxon>
        <taxon>Bacillati</taxon>
        <taxon>Bacillota</taxon>
        <taxon>Bacilli</taxon>
        <taxon>Bacillales</taxon>
        <taxon>Bacillaceae</taxon>
        <taxon>Virgibacillus</taxon>
    </lineage>
</organism>
<evidence type="ECO:0000256" key="1">
    <source>
        <dbReference type="ARBA" id="ARBA00004365"/>
    </source>
</evidence>
<dbReference type="Proteomes" id="UP000204391">
    <property type="component" value="Chromosome"/>
</dbReference>
<evidence type="ECO:0000259" key="8">
    <source>
        <dbReference type="Pfam" id="PF06429"/>
    </source>
</evidence>
<feature type="domain" description="Flagellar basal body rod protein N-terminal" evidence="7">
    <location>
        <begin position="8"/>
        <end position="37"/>
    </location>
</feature>
<comment type="subcellular location">
    <subcellularLocation>
        <location evidence="1">Bacterial flagellum</location>
    </subcellularLocation>
    <subcellularLocation>
        <location evidence="2">Secreted</location>
    </subcellularLocation>
</comment>
<evidence type="ECO:0000256" key="2">
    <source>
        <dbReference type="ARBA" id="ARBA00004613"/>
    </source>
</evidence>
<accession>A0A221MAP8</accession>
<gene>
    <name evidence="10" type="ORF">CFK40_06705</name>
</gene>
<dbReference type="GO" id="GO:0009424">
    <property type="term" value="C:bacterial-type flagellum hook"/>
    <property type="evidence" value="ECO:0007669"/>
    <property type="project" value="InterPro"/>
</dbReference>
<evidence type="ECO:0000313" key="10">
    <source>
        <dbReference type="EMBL" id="ASN04725.1"/>
    </source>
</evidence>
<dbReference type="PANTHER" id="PTHR30033">
    <property type="entry name" value="FLAGELLAR HOOK-ASSOCIATED PROTEIN 1"/>
    <property type="match status" value="1"/>
</dbReference>
<dbReference type="OrthoDB" id="9802553at2"/>
<feature type="domain" description="Flagellar basal-body/hook protein C-terminal" evidence="8">
    <location>
        <begin position="454"/>
        <end position="496"/>
    </location>
</feature>
<keyword evidence="10" id="KW-0969">Cilium</keyword>
<comment type="similarity">
    <text evidence="3">Belongs to the flagella basal body rod proteins family.</text>
</comment>
<evidence type="ECO:0000259" key="9">
    <source>
        <dbReference type="Pfam" id="PF22638"/>
    </source>
</evidence>
<dbReference type="GO" id="GO:0005576">
    <property type="term" value="C:extracellular region"/>
    <property type="evidence" value="ECO:0007669"/>
    <property type="project" value="UniProtKB-SubCell"/>
</dbReference>
<keyword evidence="6" id="KW-0975">Bacterial flagellum</keyword>
<name>A0A221MAP8_9BACI</name>
<sequence length="503" mass="54561">MSTFHGLEMAKQALFAQQSALYTTGHNISNANTEGYTRQRVNFATQSPFPTASRNRPEIPGQMGTGVEAGSVQRVRDQFLDYQFRAENSKAGFWTSKTDSIARMESLMNEPSENGLSKTMDQFWQSLQDLSVNPKNAGARSVVAQRGLAVAETFNYLSSSLSSMRTDLKSQIDVTVKDANSILSQVNEINKQIQAIEPHGYLANDLYDERDRLIDELSGIVTIKVTYTKSGENSPAIADGLATIELVDDKGKGIGVTLVDGESGEINEFAVDYSEDNKFAVTSIRVGDEKIQTGNFNSNGSLYGFMESYGYEDANGSIKGTYTNMLASLDKMAIEFAGKFNEVHENGQDLKGNQGGVFFVGVVQETGAAASLTVSDAIMEDPDLIAASEDGDLGNGNNASALADVFDEPLDGLGENTSVKTFYESLIGELGVHAQEANRMAGNTIILKSQVENQRMSVSSVSLDEEMSNMIKYQHAYNAAARSLTAVDELLERIINNMGIVGR</sequence>
<dbReference type="RefSeq" id="WP_089531576.1">
    <property type="nucleotide sequence ID" value="NZ_CP022437.1"/>
</dbReference>
<keyword evidence="10" id="KW-0282">Flagellum</keyword>
<keyword evidence="10" id="KW-0966">Cell projection</keyword>
<evidence type="ECO:0000259" key="7">
    <source>
        <dbReference type="Pfam" id="PF00460"/>
    </source>
</evidence>
<dbReference type="Pfam" id="PF06429">
    <property type="entry name" value="Flg_bbr_C"/>
    <property type="match status" value="1"/>
</dbReference>
<dbReference type="InterPro" id="IPR002371">
    <property type="entry name" value="FlgK"/>
</dbReference>
<dbReference type="InterPro" id="IPR010930">
    <property type="entry name" value="Flg_bb/hook_C_dom"/>
</dbReference>
<reference evidence="10 11" key="1">
    <citation type="journal article" date="2003" name="Int. J. Syst. Evol. Microbiol.">
        <title>Virgibacillus carmonensis sp. nov., Virgibacillus necropolis sp. nov. and Virgibacillus picturae sp. nov., three novel species isolated from deteriorated mural paintings, transfer of the species of the genus salibacillus to Virgibacillus, as Virgibacillus marismortui comb. nov. and Virgibacillus salexigens comb. nov., and emended description of the genus Virgibacillus.</title>
        <authorList>
            <person name="Heyrman J."/>
            <person name="Logan N.A."/>
            <person name="Busse H.J."/>
            <person name="Balcaen A."/>
            <person name="Lebbe L."/>
            <person name="Rodriguez-Diaz M."/>
            <person name="Swings J."/>
            <person name="De Vos P."/>
        </authorList>
    </citation>
    <scope>NUCLEOTIDE SEQUENCE [LARGE SCALE GENOMIC DNA]</scope>
    <source>
        <strain evidence="10 11">LMG 19488</strain>
    </source>
</reference>
<dbReference type="EMBL" id="CP022437">
    <property type="protein sequence ID" value="ASN04725.1"/>
    <property type="molecule type" value="Genomic_DNA"/>
</dbReference>
<proteinExistence type="inferred from homology"/>
<dbReference type="GO" id="GO:0044780">
    <property type="term" value="P:bacterial-type flagellum assembly"/>
    <property type="evidence" value="ECO:0007669"/>
    <property type="project" value="InterPro"/>
</dbReference>
<dbReference type="SUPFAM" id="SSF64518">
    <property type="entry name" value="Phase 1 flagellin"/>
    <property type="match status" value="1"/>
</dbReference>
<dbReference type="NCBIfam" id="TIGR02492">
    <property type="entry name" value="flgK_ends"/>
    <property type="match status" value="1"/>
</dbReference>
<dbReference type="GO" id="GO:0005198">
    <property type="term" value="F:structural molecule activity"/>
    <property type="evidence" value="ECO:0007669"/>
    <property type="project" value="InterPro"/>
</dbReference>
<dbReference type="KEGG" id="vne:CFK40_06705"/>
<feature type="domain" description="Flagellar hook-associated protein FlgK helical" evidence="9">
    <location>
        <begin position="102"/>
        <end position="359"/>
    </location>
</feature>
<dbReference type="InterPro" id="IPR001444">
    <property type="entry name" value="Flag_bb_rod_N"/>
</dbReference>
<dbReference type="InterPro" id="IPR053927">
    <property type="entry name" value="FlgK_helical"/>
</dbReference>
<dbReference type="Pfam" id="PF00460">
    <property type="entry name" value="Flg_bb_rod"/>
    <property type="match status" value="1"/>
</dbReference>